<dbReference type="Proteomes" id="UP001205105">
    <property type="component" value="Unassembled WGS sequence"/>
</dbReference>
<evidence type="ECO:0000313" key="3">
    <source>
        <dbReference type="Proteomes" id="UP001205105"/>
    </source>
</evidence>
<feature type="compositionally biased region" description="Polar residues" evidence="1">
    <location>
        <begin position="192"/>
        <end position="203"/>
    </location>
</feature>
<comment type="caution">
    <text evidence="2">The sequence shown here is derived from an EMBL/GenBank/DDBJ whole genome shotgun (WGS) entry which is preliminary data.</text>
</comment>
<reference evidence="2" key="1">
    <citation type="submission" date="2020-11" db="EMBL/GenBank/DDBJ databases">
        <title>Chlorella ohadii genome sequencing and assembly.</title>
        <authorList>
            <person name="Murik O."/>
            <person name="Treves H."/>
            <person name="Kedem I."/>
            <person name="Shotland Y."/>
            <person name="Kaplan A."/>
        </authorList>
    </citation>
    <scope>NUCLEOTIDE SEQUENCE</scope>
    <source>
        <strain evidence="2">1</strain>
    </source>
</reference>
<feature type="compositionally biased region" description="Basic and acidic residues" evidence="1">
    <location>
        <begin position="87"/>
        <end position="109"/>
    </location>
</feature>
<dbReference type="EMBL" id="JADXDR010000053">
    <property type="protein sequence ID" value="KAI7842319.1"/>
    <property type="molecule type" value="Genomic_DNA"/>
</dbReference>
<organism evidence="2 3">
    <name type="scientific">Chlorella ohadii</name>
    <dbReference type="NCBI Taxonomy" id="2649997"/>
    <lineage>
        <taxon>Eukaryota</taxon>
        <taxon>Viridiplantae</taxon>
        <taxon>Chlorophyta</taxon>
        <taxon>core chlorophytes</taxon>
        <taxon>Trebouxiophyceae</taxon>
        <taxon>Chlorellales</taxon>
        <taxon>Chlorellaceae</taxon>
        <taxon>Chlorella clade</taxon>
        <taxon>Chlorella</taxon>
    </lineage>
</organism>
<evidence type="ECO:0000313" key="2">
    <source>
        <dbReference type="EMBL" id="KAI7842319.1"/>
    </source>
</evidence>
<feature type="compositionally biased region" description="Polar residues" evidence="1">
    <location>
        <begin position="250"/>
        <end position="260"/>
    </location>
</feature>
<feature type="compositionally biased region" description="Basic and acidic residues" evidence="1">
    <location>
        <begin position="166"/>
        <end position="184"/>
    </location>
</feature>
<evidence type="ECO:0000256" key="1">
    <source>
        <dbReference type="SAM" id="MobiDB-lite"/>
    </source>
</evidence>
<feature type="compositionally biased region" description="Pro residues" evidence="1">
    <location>
        <begin position="270"/>
        <end position="280"/>
    </location>
</feature>
<dbReference type="AlphaFoldDB" id="A0AAD5DTW2"/>
<feature type="region of interest" description="Disordered" evidence="1">
    <location>
        <begin position="1"/>
        <end position="350"/>
    </location>
</feature>
<protein>
    <submittedName>
        <fullName evidence="2">Uncharacterized protein</fullName>
    </submittedName>
</protein>
<keyword evidence="3" id="KW-1185">Reference proteome</keyword>
<feature type="compositionally biased region" description="Low complexity" evidence="1">
    <location>
        <begin position="308"/>
        <end position="322"/>
    </location>
</feature>
<feature type="compositionally biased region" description="Basic and acidic residues" evidence="1">
    <location>
        <begin position="1"/>
        <end position="14"/>
    </location>
</feature>
<accession>A0AAD5DTW2</accession>
<sequence length="350" mass="36117">MEMREAVAPDENKWNSESTQMHHFSEKARFDKGRYTNAQKATGAAATPGDTSSYETLTPASSQTAPGQTHGVLHQSPETLKQARPRGPGEFDDNRDVGLAEEIESKPAEEAAADGQRTLPGSQGGAAPGQEQQGQEGGTEMGVEPSIRYTPSEAPGQEAGELDSQTSRRPDPPDERAPEIHEEPGGEPSAQGAPSPTAAQFQGGSVGNAEVGRSSYHTWARRLPLPGVGSSRRGLRTQVVARAAGGPQGDPTSERSSSTGGADMTSHAARPPPCVQPPAAPADQASRMPPNVGAESRPSERSAEEPESGGTSSSSSAGAAEPSESDVEGPGADAVMERRVDDPSVGGIAS</sequence>
<feature type="compositionally biased region" description="Polar residues" evidence="1">
    <location>
        <begin position="49"/>
        <end position="67"/>
    </location>
</feature>
<gene>
    <name evidence="2" type="ORF">COHA_003959</name>
</gene>
<name>A0AAD5DTW2_9CHLO</name>
<proteinExistence type="predicted"/>
<feature type="compositionally biased region" description="Basic and acidic residues" evidence="1">
    <location>
        <begin position="23"/>
        <end position="34"/>
    </location>
</feature>